<feature type="region of interest" description="Disordered" evidence="1">
    <location>
        <begin position="1"/>
        <end position="31"/>
    </location>
</feature>
<feature type="region of interest" description="Disordered" evidence="1">
    <location>
        <begin position="165"/>
        <end position="252"/>
    </location>
</feature>
<dbReference type="RefSeq" id="WP_307167292.1">
    <property type="nucleotide sequence ID" value="NZ_JAUSWV010000002.1"/>
</dbReference>
<accession>A0ABU0P2N1</accession>
<dbReference type="EMBL" id="JAUSWV010000002">
    <property type="protein sequence ID" value="MDQ0585619.1"/>
    <property type="molecule type" value="Genomic_DNA"/>
</dbReference>
<feature type="region of interest" description="Disordered" evidence="1">
    <location>
        <begin position="553"/>
        <end position="583"/>
    </location>
</feature>
<organism evidence="3 4">
    <name type="scientific">Streptomyces rishiriensis</name>
    <dbReference type="NCBI Taxonomy" id="68264"/>
    <lineage>
        <taxon>Bacteria</taxon>
        <taxon>Bacillati</taxon>
        <taxon>Actinomycetota</taxon>
        <taxon>Actinomycetes</taxon>
        <taxon>Kitasatosporales</taxon>
        <taxon>Streptomycetaceae</taxon>
        <taxon>Streptomyces</taxon>
    </lineage>
</organism>
<dbReference type="Pfam" id="PF13699">
    <property type="entry name" value="eCIS_core"/>
    <property type="match status" value="1"/>
</dbReference>
<dbReference type="InterPro" id="IPR025295">
    <property type="entry name" value="eCIS_core_dom"/>
</dbReference>
<feature type="compositionally biased region" description="Low complexity" evidence="1">
    <location>
        <begin position="561"/>
        <end position="571"/>
    </location>
</feature>
<protein>
    <recommendedName>
        <fullName evidence="2">eCIS core domain-containing protein</fullName>
    </recommendedName>
</protein>
<gene>
    <name evidence="3" type="ORF">QF030_007797</name>
</gene>
<evidence type="ECO:0000313" key="4">
    <source>
        <dbReference type="Proteomes" id="UP001230654"/>
    </source>
</evidence>
<reference evidence="3 4" key="1">
    <citation type="submission" date="2023-07" db="EMBL/GenBank/DDBJ databases">
        <title>Comparative genomics of wheat-associated soil bacteria to identify genetic determinants of phenazine resistance.</title>
        <authorList>
            <person name="Mouncey N."/>
        </authorList>
    </citation>
    <scope>NUCLEOTIDE SEQUENCE [LARGE SCALE GENOMIC DNA]</scope>
    <source>
        <strain evidence="3 4">B2I6</strain>
    </source>
</reference>
<sequence length="583" mass="61509">MRAQDQENDLGGTRRAKAGRGSARSSLTGPAAGLLALQRSAGNAAVTRAIEEQRHEHGPGCGHADRSVQRAAETDEAQQAAVQRQVSLAEVTGSGGSGLEPRIQAKAEQAYGMSLGHVRVHNDATAQRASADFKAHAMTVGHHIVLGSSQVDDETMFHELDHVRQQSQGPVAGTDNGSGVKVSDPGDAFERQSSANGRLVAQGSAPDLSLPGAAGHGAPVQRTAVGTGERQSVQRMPAASSAKARSKKGGQAKTVAQAITKALVDNHGWKEYGGAQNKTVHLPVASASAPAHATSEGLKGAALSKMYHGTENIRKERSFAAERVDQALRWISTVTFNYLNDQRKQPEEVQAGLSAVQDETMDGDAAKRYQLYISSNKDGANKALSDLYAGQENAKAFLTAILLHNEPNLASRSAREQRHAQKLASRLLKDRTGMEAYGAVLQALGGSVSVPEKREDSATDGLHAERRIVESAPADSISAISGVKRPCMVCYMELFAGDDSKRPGPYWPSKASNIGLSTYTVDGAELLALRIHQAATQGGGTHVSLRVDCEGQERVDTGYGSESDSSASDSEQVTSAEPMDTSV</sequence>
<proteinExistence type="predicted"/>
<feature type="domain" description="eCIS core" evidence="2">
    <location>
        <begin position="99"/>
        <end position="169"/>
    </location>
</feature>
<feature type="region of interest" description="Disordered" evidence="1">
    <location>
        <begin position="53"/>
        <end position="78"/>
    </location>
</feature>
<feature type="compositionally biased region" description="Basic and acidic residues" evidence="1">
    <location>
        <begin position="53"/>
        <end position="68"/>
    </location>
</feature>
<evidence type="ECO:0000313" key="3">
    <source>
        <dbReference type="EMBL" id="MDQ0585619.1"/>
    </source>
</evidence>
<evidence type="ECO:0000256" key="1">
    <source>
        <dbReference type="SAM" id="MobiDB-lite"/>
    </source>
</evidence>
<keyword evidence="4" id="KW-1185">Reference proteome</keyword>
<comment type="caution">
    <text evidence="3">The sequence shown here is derived from an EMBL/GenBank/DDBJ whole genome shotgun (WGS) entry which is preliminary data.</text>
</comment>
<name>A0ABU0P2N1_STRRH</name>
<evidence type="ECO:0000259" key="2">
    <source>
        <dbReference type="Pfam" id="PF13699"/>
    </source>
</evidence>
<dbReference type="Proteomes" id="UP001230654">
    <property type="component" value="Unassembled WGS sequence"/>
</dbReference>